<keyword evidence="1" id="KW-0732">Signal</keyword>
<gene>
    <name evidence="2" type="ORF">PPENT_87.1.T0200306</name>
</gene>
<name>A0A8S1TF40_9CILI</name>
<organism evidence="2 3">
    <name type="scientific">Paramecium pentaurelia</name>
    <dbReference type="NCBI Taxonomy" id="43138"/>
    <lineage>
        <taxon>Eukaryota</taxon>
        <taxon>Sar</taxon>
        <taxon>Alveolata</taxon>
        <taxon>Ciliophora</taxon>
        <taxon>Intramacronucleata</taxon>
        <taxon>Oligohymenophorea</taxon>
        <taxon>Peniculida</taxon>
        <taxon>Parameciidae</taxon>
        <taxon>Paramecium</taxon>
    </lineage>
</organism>
<keyword evidence="3" id="KW-1185">Reference proteome</keyword>
<evidence type="ECO:0008006" key="4">
    <source>
        <dbReference type="Google" id="ProtNLM"/>
    </source>
</evidence>
<evidence type="ECO:0000256" key="1">
    <source>
        <dbReference type="SAM" id="SignalP"/>
    </source>
</evidence>
<comment type="caution">
    <text evidence="2">The sequence shown here is derived from an EMBL/GenBank/DDBJ whole genome shotgun (WGS) entry which is preliminary data.</text>
</comment>
<reference evidence="2" key="1">
    <citation type="submission" date="2021-01" db="EMBL/GenBank/DDBJ databases">
        <authorList>
            <consortium name="Genoscope - CEA"/>
            <person name="William W."/>
        </authorList>
    </citation>
    <scope>NUCLEOTIDE SEQUENCE</scope>
</reference>
<dbReference type="AlphaFoldDB" id="A0A8S1TF40"/>
<dbReference type="EMBL" id="CAJJDO010000020">
    <property type="protein sequence ID" value="CAD8150528.1"/>
    <property type="molecule type" value="Genomic_DNA"/>
</dbReference>
<evidence type="ECO:0000313" key="2">
    <source>
        <dbReference type="EMBL" id="CAD8150528.1"/>
    </source>
</evidence>
<proteinExistence type="predicted"/>
<sequence length="95" mass="11739">MTNMLLIITMLLCPNLLKKDIQLLQKNLFNFYEEQFISFPSQPMQNYQILNFRLYFQRTTFQTFYWKYEKINYIQRVSILTNSQLKQKLQIKINK</sequence>
<dbReference type="Proteomes" id="UP000689195">
    <property type="component" value="Unassembled WGS sequence"/>
</dbReference>
<protein>
    <recommendedName>
        <fullName evidence="4">Transmembrane protein</fullName>
    </recommendedName>
</protein>
<feature type="chain" id="PRO_5035875722" description="Transmembrane protein" evidence="1">
    <location>
        <begin position="19"/>
        <end position="95"/>
    </location>
</feature>
<feature type="signal peptide" evidence="1">
    <location>
        <begin position="1"/>
        <end position="18"/>
    </location>
</feature>
<accession>A0A8S1TF40</accession>
<evidence type="ECO:0000313" key="3">
    <source>
        <dbReference type="Proteomes" id="UP000689195"/>
    </source>
</evidence>